<sequence>MKAADIAESAMLAAIKRDIAEGNGFDARTWSLAEREGWPVKVATAKLRKMQQRGLVDGCPCGCRGGWTIEEAAAS</sequence>
<dbReference type="AlphaFoldDB" id="A0A0F9PX78"/>
<dbReference type="EMBL" id="LAZR01002082">
    <property type="protein sequence ID" value="KKN34814.1"/>
    <property type="molecule type" value="Genomic_DNA"/>
</dbReference>
<protein>
    <submittedName>
        <fullName evidence="1">Uncharacterized protein</fullName>
    </submittedName>
</protein>
<evidence type="ECO:0000313" key="1">
    <source>
        <dbReference type="EMBL" id="KKN34814.1"/>
    </source>
</evidence>
<gene>
    <name evidence="1" type="ORF">LCGC14_0789940</name>
</gene>
<reference evidence="1" key="1">
    <citation type="journal article" date="2015" name="Nature">
        <title>Complex archaea that bridge the gap between prokaryotes and eukaryotes.</title>
        <authorList>
            <person name="Spang A."/>
            <person name="Saw J.H."/>
            <person name="Jorgensen S.L."/>
            <person name="Zaremba-Niedzwiedzka K."/>
            <person name="Martijn J."/>
            <person name="Lind A.E."/>
            <person name="van Eijk R."/>
            <person name="Schleper C."/>
            <person name="Guy L."/>
            <person name="Ettema T.J."/>
        </authorList>
    </citation>
    <scope>NUCLEOTIDE SEQUENCE</scope>
</reference>
<name>A0A0F9PX78_9ZZZZ</name>
<organism evidence="1">
    <name type="scientific">marine sediment metagenome</name>
    <dbReference type="NCBI Taxonomy" id="412755"/>
    <lineage>
        <taxon>unclassified sequences</taxon>
        <taxon>metagenomes</taxon>
        <taxon>ecological metagenomes</taxon>
    </lineage>
</organism>
<proteinExistence type="predicted"/>
<comment type="caution">
    <text evidence="1">The sequence shown here is derived from an EMBL/GenBank/DDBJ whole genome shotgun (WGS) entry which is preliminary data.</text>
</comment>
<accession>A0A0F9PX78</accession>